<keyword evidence="2" id="KW-1185">Reference proteome</keyword>
<evidence type="ECO:0000313" key="2">
    <source>
        <dbReference type="Proteomes" id="UP000284403"/>
    </source>
</evidence>
<comment type="caution">
    <text evidence="1">The sequence shown here is derived from an EMBL/GenBank/DDBJ whole genome shotgun (WGS) entry which is preliminary data.</text>
</comment>
<reference evidence="1 2" key="1">
    <citation type="journal article" date="2018" name="BMC Genomics">
        <title>Genomic comparison of Trypanosoma conorhini and Trypanosoma rangeli to Trypanosoma cruzi strains of high and low virulence.</title>
        <authorList>
            <person name="Bradwell K.R."/>
            <person name="Koparde V.N."/>
            <person name="Matveyev A.V."/>
            <person name="Serrano M.G."/>
            <person name="Alves J.M."/>
            <person name="Parikh H."/>
            <person name="Huang B."/>
            <person name="Lee V."/>
            <person name="Espinosa-Alvarez O."/>
            <person name="Ortiz P.A."/>
            <person name="Costa-Martins A.G."/>
            <person name="Teixeira M.M."/>
            <person name="Buck G.A."/>
        </authorList>
    </citation>
    <scope>NUCLEOTIDE SEQUENCE [LARGE SCALE GENOMIC DNA]</scope>
    <source>
        <strain evidence="1 2">025E</strain>
    </source>
</reference>
<name>A0A3R7PMG8_9TRYP</name>
<sequence length="511" mass="55449">MDILRRLLAVQFWRLSELVDEEGTPLLLSWQSLRFQLTLTLSNENGERNRDGAALMAALGESDFCLLWRKLFRTLRILPVVVGAAAAPSSPGRTQGQAAPASYGPQHGVGCCFRGGVPPFWEERTRVEAAPNAQAAASNVMATAGRILTVAAEPRDEVEVEVPRAAVVEAGASEGKPQGAMPRHLSYTYTFSYALPEVEETHRPMTLGFVLLLPFSSGGVDKWGAGDAGDDVMLRALLSVQEQKMGWYRPSFVVLGTCYYQARVGQLLCCSSVARRVSQYRALVNVNVVNIAGFPLRVRQVAFDISSTWVGESLGSLSSVPLWSEQRAGPRSADLKYVELLRRAVTVTPVAVHEFRVPVVLEPEESMNFQFAIQLRPHLCYLLEPHSLGSVYGKFLKGHAKEVADEERSTVLVPPRGSAPVPSKRGTAASAPSGLWRPGAVATGAADGVSREELIQLMSMSFTSHVYVHYEAVSPTSNVCGAAAKGGVHDGEGIYPSLQLRHAVHWSMCLP</sequence>
<protein>
    <submittedName>
        <fullName evidence="1">Protein X92</fullName>
    </submittedName>
</protein>
<evidence type="ECO:0000313" key="1">
    <source>
        <dbReference type="EMBL" id="RNF27608.1"/>
    </source>
</evidence>
<dbReference type="GeneID" id="40313780"/>
<organism evidence="1 2">
    <name type="scientific">Trypanosoma conorhini</name>
    <dbReference type="NCBI Taxonomy" id="83891"/>
    <lineage>
        <taxon>Eukaryota</taxon>
        <taxon>Discoba</taxon>
        <taxon>Euglenozoa</taxon>
        <taxon>Kinetoplastea</taxon>
        <taxon>Metakinetoplastina</taxon>
        <taxon>Trypanosomatida</taxon>
        <taxon>Trypanosomatidae</taxon>
        <taxon>Trypanosoma</taxon>
    </lineage>
</organism>
<dbReference type="AlphaFoldDB" id="A0A3R7PMG8"/>
<accession>A0A3R7PMG8</accession>
<dbReference type="Proteomes" id="UP000284403">
    <property type="component" value="Unassembled WGS sequence"/>
</dbReference>
<proteinExistence type="predicted"/>
<dbReference type="OrthoDB" id="272043at2759"/>
<gene>
    <name evidence="1" type="ORF">Tco025E_00169</name>
</gene>
<dbReference type="RefSeq" id="XP_029232814.1">
    <property type="nucleotide sequence ID" value="XM_029367118.1"/>
</dbReference>
<dbReference type="EMBL" id="MKKU01000002">
    <property type="protein sequence ID" value="RNF27608.1"/>
    <property type="molecule type" value="Genomic_DNA"/>
</dbReference>